<proteinExistence type="predicted"/>
<protein>
    <submittedName>
        <fullName evidence="1">Uncharacterized protein</fullName>
    </submittedName>
</protein>
<reference evidence="1" key="1">
    <citation type="submission" date="2023-07" db="EMBL/GenBank/DDBJ databases">
        <title>Chromosome-level genome assembly of Artemia franciscana.</title>
        <authorList>
            <person name="Jo E."/>
        </authorList>
    </citation>
    <scope>NUCLEOTIDE SEQUENCE</scope>
    <source>
        <tissue evidence="1">Whole body</tissue>
    </source>
</reference>
<evidence type="ECO:0000313" key="1">
    <source>
        <dbReference type="EMBL" id="KAK2718769.1"/>
    </source>
</evidence>
<evidence type="ECO:0000313" key="2">
    <source>
        <dbReference type="Proteomes" id="UP001187531"/>
    </source>
</evidence>
<sequence length="95" mass="10854">HKQSVKYTAPLASALLDGIERQCSFLGRSVQSYKDNVLATCSTPVFKNKIFPDSWKEAAATMLVEEAKRMRTSDPGENKSWFLRIRRRCEPFITV</sequence>
<organism evidence="1 2">
    <name type="scientific">Artemia franciscana</name>
    <name type="common">Brine shrimp</name>
    <name type="synonym">Artemia sanfranciscana</name>
    <dbReference type="NCBI Taxonomy" id="6661"/>
    <lineage>
        <taxon>Eukaryota</taxon>
        <taxon>Metazoa</taxon>
        <taxon>Ecdysozoa</taxon>
        <taxon>Arthropoda</taxon>
        <taxon>Crustacea</taxon>
        <taxon>Branchiopoda</taxon>
        <taxon>Anostraca</taxon>
        <taxon>Artemiidae</taxon>
        <taxon>Artemia</taxon>
    </lineage>
</organism>
<feature type="non-terminal residue" evidence="1">
    <location>
        <position position="1"/>
    </location>
</feature>
<keyword evidence="2" id="KW-1185">Reference proteome</keyword>
<name>A0AA88LAA3_ARTSF</name>
<accession>A0AA88LAA3</accession>
<dbReference type="Proteomes" id="UP001187531">
    <property type="component" value="Unassembled WGS sequence"/>
</dbReference>
<comment type="caution">
    <text evidence="1">The sequence shown here is derived from an EMBL/GenBank/DDBJ whole genome shotgun (WGS) entry which is preliminary data.</text>
</comment>
<dbReference type="AlphaFoldDB" id="A0AA88LAA3"/>
<gene>
    <name evidence="1" type="ORF">QYM36_005943</name>
</gene>
<dbReference type="EMBL" id="JAVRJZ010000009">
    <property type="protein sequence ID" value="KAK2718769.1"/>
    <property type="molecule type" value="Genomic_DNA"/>
</dbReference>